<feature type="domain" description="Thioredoxin" evidence="1">
    <location>
        <begin position="5"/>
        <end position="98"/>
    </location>
</feature>
<accession>A0A8E2ID10</accession>
<proteinExistence type="predicted"/>
<evidence type="ECO:0000313" key="3">
    <source>
        <dbReference type="Proteomes" id="UP000189761"/>
    </source>
</evidence>
<dbReference type="InterPro" id="IPR036249">
    <property type="entry name" value="Thioredoxin-like_sf"/>
</dbReference>
<evidence type="ECO:0000259" key="1">
    <source>
        <dbReference type="Pfam" id="PF00085"/>
    </source>
</evidence>
<dbReference type="InterPro" id="IPR013766">
    <property type="entry name" value="Thioredoxin_domain"/>
</dbReference>
<dbReference type="CDD" id="cd02947">
    <property type="entry name" value="TRX_family"/>
    <property type="match status" value="1"/>
</dbReference>
<comment type="caution">
    <text evidence="2">The sequence shown here is derived from an EMBL/GenBank/DDBJ whole genome shotgun (WGS) entry which is preliminary data.</text>
</comment>
<dbReference type="Gene3D" id="3.40.30.10">
    <property type="entry name" value="Glutaredoxin"/>
    <property type="match status" value="1"/>
</dbReference>
<sequence>MKEWTKEEITENTRKIKQLALYFYTPLCGTCQVAGRMLDIVENLVPQFEFRKADLNYMPEMAEKYSIESVPCLLVFQEGICLEKIYAFQSVTHLYELLKQINKDD</sequence>
<evidence type="ECO:0000313" key="2">
    <source>
        <dbReference type="EMBL" id="OOP67681.1"/>
    </source>
</evidence>
<dbReference type="EMBL" id="MTLA01000172">
    <property type="protein sequence ID" value="OOP67681.1"/>
    <property type="molecule type" value="Genomic_DNA"/>
</dbReference>
<gene>
    <name evidence="2" type="ORF">BWZ43_14515</name>
</gene>
<reference evidence="2 3" key="1">
    <citation type="submission" date="2017-01" db="EMBL/GenBank/DDBJ databases">
        <title>Draft genome sequence of Bacillus oleronius.</title>
        <authorList>
            <person name="Allam M."/>
        </authorList>
    </citation>
    <scope>NUCLEOTIDE SEQUENCE [LARGE SCALE GENOMIC DNA]</scope>
    <source>
        <strain evidence="2 3">DSM 9356</strain>
    </source>
</reference>
<dbReference type="RefSeq" id="WP_058002798.1">
    <property type="nucleotide sequence ID" value="NZ_CP065424.1"/>
</dbReference>
<dbReference type="Proteomes" id="UP000189761">
    <property type="component" value="Unassembled WGS sequence"/>
</dbReference>
<dbReference type="AlphaFoldDB" id="A0A8E2ID10"/>
<organism evidence="2 3">
    <name type="scientific">Heyndrickxia oleronia</name>
    <dbReference type="NCBI Taxonomy" id="38875"/>
    <lineage>
        <taxon>Bacteria</taxon>
        <taxon>Bacillati</taxon>
        <taxon>Bacillota</taxon>
        <taxon>Bacilli</taxon>
        <taxon>Bacillales</taxon>
        <taxon>Bacillaceae</taxon>
        <taxon>Heyndrickxia</taxon>
    </lineage>
</organism>
<keyword evidence="3" id="KW-1185">Reference proteome</keyword>
<dbReference type="SUPFAM" id="SSF52833">
    <property type="entry name" value="Thioredoxin-like"/>
    <property type="match status" value="1"/>
</dbReference>
<dbReference type="Pfam" id="PF00085">
    <property type="entry name" value="Thioredoxin"/>
    <property type="match status" value="1"/>
</dbReference>
<name>A0A8E2ID10_9BACI</name>
<protein>
    <submittedName>
        <fullName evidence="2">Thioredoxin</fullName>
    </submittedName>
</protein>